<dbReference type="InterPro" id="IPR037621">
    <property type="entry name" value="LIP-1_SAM_2"/>
</dbReference>
<dbReference type="SUPFAM" id="SSF47769">
    <property type="entry name" value="SAM/Pointed domain"/>
    <property type="match status" value="3"/>
</dbReference>
<feature type="region of interest" description="Disordered" evidence="8">
    <location>
        <begin position="594"/>
        <end position="635"/>
    </location>
</feature>
<protein>
    <submittedName>
        <fullName evidence="10">PTPRF interacting protein alpha 3</fullName>
    </submittedName>
</protein>
<feature type="domain" description="SAM" evidence="9">
    <location>
        <begin position="956"/>
        <end position="1025"/>
    </location>
</feature>
<feature type="region of interest" description="Disordered" evidence="8">
    <location>
        <begin position="1"/>
        <end position="26"/>
    </location>
</feature>
<dbReference type="PANTHER" id="PTHR12587">
    <property type="entry name" value="LAR INTERACTING PROTEIN LIP -RELATED PROTEIN"/>
    <property type="match status" value="1"/>
</dbReference>
<dbReference type="AlphaFoldDB" id="A0A4W6BTT3"/>
<dbReference type="InterPro" id="IPR013761">
    <property type="entry name" value="SAM/pointed_sf"/>
</dbReference>
<organism evidence="10 11">
    <name type="scientific">Lates calcarifer</name>
    <name type="common">Barramundi</name>
    <name type="synonym">Holocentrus calcarifer</name>
    <dbReference type="NCBI Taxonomy" id="8187"/>
    <lineage>
        <taxon>Eukaryota</taxon>
        <taxon>Metazoa</taxon>
        <taxon>Chordata</taxon>
        <taxon>Craniata</taxon>
        <taxon>Vertebrata</taxon>
        <taxon>Euteleostomi</taxon>
        <taxon>Actinopterygii</taxon>
        <taxon>Neopterygii</taxon>
        <taxon>Teleostei</taxon>
        <taxon>Neoteleostei</taxon>
        <taxon>Acanthomorphata</taxon>
        <taxon>Carangaria</taxon>
        <taxon>Carangaria incertae sedis</taxon>
        <taxon>Centropomidae</taxon>
        <taxon>Lates</taxon>
    </lineage>
</organism>
<dbReference type="SMART" id="SM00454">
    <property type="entry name" value="SAM"/>
    <property type="match status" value="3"/>
</dbReference>
<dbReference type="Gene3D" id="1.10.150.50">
    <property type="entry name" value="Transcription Factor, Ets-1"/>
    <property type="match status" value="3"/>
</dbReference>
<gene>
    <name evidence="10" type="primary">PPFIA3</name>
</gene>
<keyword evidence="5" id="KW-0677">Repeat</keyword>
<comment type="subcellular location">
    <subcellularLocation>
        <location evidence="1">Cytoplasm</location>
    </subcellularLocation>
</comment>
<reference evidence="10" key="2">
    <citation type="submission" date="2025-08" db="UniProtKB">
        <authorList>
            <consortium name="Ensembl"/>
        </authorList>
    </citation>
    <scope>IDENTIFICATION</scope>
</reference>
<dbReference type="PANTHER" id="PTHR12587:SF4">
    <property type="entry name" value="LIPRIN-ALPHA-3"/>
    <property type="match status" value="1"/>
</dbReference>
<keyword evidence="11" id="KW-1185">Reference proteome</keyword>
<dbReference type="CDD" id="cd09568">
    <property type="entry name" value="SAM_liprin-alpha1_2_3_4_repeat3"/>
    <property type="match status" value="1"/>
</dbReference>
<feature type="coiled-coil region" evidence="7">
    <location>
        <begin position="258"/>
        <end position="418"/>
    </location>
</feature>
<dbReference type="GeneTree" id="ENSGT01050000244900"/>
<evidence type="ECO:0000313" key="11">
    <source>
        <dbReference type="Proteomes" id="UP000314980"/>
    </source>
</evidence>
<reference evidence="10" key="3">
    <citation type="submission" date="2025-09" db="UniProtKB">
        <authorList>
            <consortium name="Ensembl"/>
        </authorList>
    </citation>
    <scope>IDENTIFICATION</scope>
</reference>
<keyword evidence="4" id="KW-0597">Phosphoprotein</keyword>
<dbReference type="Pfam" id="PF00536">
    <property type="entry name" value="SAM_1"/>
    <property type="match status" value="2"/>
</dbReference>
<evidence type="ECO:0000256" key="1">
    <source>
        <dbReference type="ARBA" id="ARBA00004496"/>
    </source>
</evidence>
<accession>A0A4W6BTT3</accession>
<dbReference type="InterPro" id="IPR001660">
    <property type="entry name" value="SAM"/>
</dbReference>
<evidence type="ECO:0000313" key="10">
    <source>
        <dbReference type="Ensembl" id="ENSLCAP00010001826.1"/>
    </source>
</evidence>
<evidence type="ECO:0000259" key="9">
    <source>
        <dbReference type="PROSITE" id="PS50105"/>
    </source>
</evidence>
<evidence type="ECO:0000256" key="2">
    <source>
        <dbReference type="ARBA" id="ARBA00007026"/>
    </source>
</evidence>
<dbReference type="CDD" id="cd09562">
    <property type="entry name" value="SAM_liprin-alpha1_2_3_4_repeat1"/>
    <property type="match status" value="1"/>
</dbReference>
<dbReference type="GO" id="GO:0005737">
    <property type="term" value="C:cytoplasm"/>
    <property type="evidence" value="ECO:0007669"/>
    <property type="project" value="UniProtKB-SubCell"/>
</dbReference>
<dbReference type="FunFam" id="1.10.150.50:FF:000003">
    <property type="entry name" value="liprin-alpha-2 isoform X1"/>
    <property type="match status" value="1"/>
</dbReference>
<comment type="similarity">
    <text evidence="2">Belongs to the liprin family. Liprin-alpha subfamily.</text>
</comment>
<dbReference type="InterPro" id="IPR029515">
    <property type="entry name" value="Liprin"/>
</dbReference>
<dbReference type="GO" id="GO:0050808">
    <property type="term" value="P:synapse organization"/>
    <property type="evidence" value="ECO:0007669"/>
    <property type="project" value="TreeGrafter"/>
</dbReference>
<dbReference type="Pfam" id="PF07647">
    <property type="entry name" value="SAM_2"/>
    <property type="match status" value="1"/>
</dbReference>
<proteinExistence type="inferred from homology"/>
<dbReference type="Pfam" id="PF25526">
    <property type="entry name" value="LIP-1"/>
    <property type="match status" value="1"/>
</dbReference>
<feature type="coiled-coil region" evidence="7">
    <location>
        <begin position="29"/>
        <end position="120"/>
    </location>
</feature>
<dbReference type="InterPro" id="IPR037622">
    <property type="entry name" value="LIP-1_SAM_3"/>
</dbReference>
<feature type="domain" description="SAM" evidence="9">
    <location>
        <begin position="753"/>
        <end position="819"/>
    </location>
</feature>
<dbReference type="Proteomes" id="UP000314980">
    <property type="component" value="Unassembled WGS sequence"/>
</dbReference>
<keyword evidence="6 7" id="KW-0175">Coiled coil</keyword>
<evidence type="ECO:0000256" key="5">
    <source>
        <dbReference type="ARBA" id="ARBA00022737"/>
    </source>
</evidence>
<name>A0A4W6BTT3_LATCA</name>
<feature type="domain" description="SAM" evidence="9">
    <location>
        <begin position="875"/>
        <end position="932"/>
    </location>
</feature>
<dbReference type="Ensembl" id="ENSLCAT00010001893.1">
    <property type="protein sequence ID" value="ENSLCAP00010001826.1"/>
    <property type="gene ID" value="ENSLCAG00010000866.1"/>
</dbReference>
<evidence type="ECO:0000256" key="6">
    <source>
        <dbReference type="ARBA" id="ARBA00023054"/>
    </source>
</evidence>
<dbReference type="FunFam" id="1.10.150.50:FF:000002">
    <property type="entry name" value="PTPRF interacting protein alpha 1"/>
    <property type="match status" value="1"/>
</dbReference>
<sequence>MMCEVMPTISEDGRSGSGGGPSSPAGSLMVNMLTERERLLENLRETQESLGTAQLRLRELGHEKESLQRQLSIALPQEFAVLTKELNVCREQLLEREEEIAELKAERNNTRLLLEHLECLVSRHERSLRMTVVKRQAQSPAGVSSEVEVLKALKSLFEHHKALDEKVRERLRVALERVSMLEDQLAASSQEVKSNPNDFLTLHLSQWWLFKKSYNDQTDICNLSLVCLFTLGAVAVNTDSHRFNLCHLVSLCGMSHQVGEIEEQLAAARREVTKSEEANQKLQREVKEALCQREDMEERITTLERRYLSAQREATSLHDIKDKLENELASKESLHRQSEEKNRQLQERLDEAKQKLQQTLQRAETLPEIEAQLAQRVAALNKAEERHGNFEERLRQMEAQLEEKNQELQRARQREKMNDEHNKRLSDTVDKLLSESNERLQLHLKERMAALEEKVRTGLNSGAVYFVTVENESIFIKSIFILLLCSLPAGYGSSSSGVVVRRAHRGRWGPPRDDGNKYGEWDSGTMLGPGFEGGVEGGCSDDEEDRETLFGSELLSPSGQTDVQTLAIMLQEQLEAINKEIKLIQEEKESTELRAEEIESRVSSVALDAPPLPPSSSGHSTPRLPHSPARETDRQVLCQRHQSCDIIHPVFLLSVSSLSADGATTASQDSLHKASKKKSIKSSIGRLFGKKEKGRIGAPGRESPPHPSDDLGSADPLGLAKLGTGTVEKDRRSKKKHDLLEEACRQGLPFASWDGPTVVTWLELWVGMPAWYVAACRANVKSGAIMANLSDTEIQREIGISNPLHRLKLRLAIQEMVSLTSPSAPASTRSSTSNIWMTHAEMESLTAATKPEQKEFSWDQILAYGDMNHEWVGNEWLPSLGLPQYRSYFMESLVDARMLDHLTKKELRGQLKMVDSFHRVSLHYGIMCLKRLNYDRKELERRRDESQHQNQDVMVWSNERVMCWVQSIGLKEFADNLLESGVHGALLALDDTFDYTDLALLLQIPNQNTQARQLLEKEYNALISMGTERRPDEDGTKTFTRSPSWRKMFREKDLRGVTSDSSETLPANFRASAISTPSVTLRKVQSEGESYHTYNKLSQTYLH</sequence>
<evidence type="ECO:0000256" key="7">
    <source>
        <dbReference type="SAM" id="Coils"/>
    </source>
</evidence>
<dbReference type="InterPro" id="IPR057892">
    <property type="entry name" value="LIP-1_CC2"/>
</dbReference>
<dbReference type="GO" id="GO:0048786">
    <property type="term" value="C:presynaptic active zone"/>
    <property type="evidence" value="ECO:0007669"/>
    <property type="project" value="TreeGrafter"/>
</dbReference>
<dbReference type="InterPro" id="IPR037620">
    <property type="entry name" value="LIP-1_SAM_1"/>
</dbReference>
<keyword evidence="3" id="KW-0963">Cytoplasm</keyword>
<dbReference type="CDD" id="cd09565">
    <property type="entry name" value="SAM_liprin-alpha1_2_3_4_repeat2"/>
    <property type="match status" value="1"/>
</dbReference>
<feature type="region of interest" description="Disordered" evidence="8">
    <location>
        <begin position="691"/>
        <end position="734"/>
    </location>
</feature>
<evidence type="ECO:0000256" key="8">
    <source>
        <dbReference type="SAM" id="MobiDB-lite"/>
    </source>
</evidence>
<evidence type="ECO:0000256" key="4">
    <source>
        <dbReference type="ARBA" id="ARBA00022553"/>
    </source>
</evidence>
<reference evidence="11" key="1">
    <citation type="submission" date="2015-09" db="EMBL/GenBank/DDBJ databases">
        <authorList>
            <person name="Sai Rama Sridatta P."/>
        </authorList>
    </citation>
    <scope>NUCLEOTIDE SEQUENCE [LARGE SCALE GENOMIC DNA]</scope>
</reference>
<evidence type="ECO:0000256" key="3">
    <source>
        <dbReference type="ARBA" id="ARBA00022490"/>
    </source>
</evidence>
<dbReference type="FunFam" id="1.10.150.50:FF:000004">
    <property type="entry name" value="PTPRF interacting protein alpha 1"/>
    <property type="match status" value="1"/>
</dbReference>
<dbReference type="PROSITE" id="PS50105">
    <property type="entry name" value="SAM_DOMAIN"/>
    <property type="match status" value="3"/>
</dbReference>